<feature type="transmembrane region" description="Helical" evidence="1">
    <location>
        <begin position="31"/>
        <end position="49"/>
    </location>
</feature>
<dbReference type="EMBL" id="BOPH01000125">
    <property type="protein sequence ID" value="GIJ73801.1"/>
    <property type="molecule type" value="Genomic_DNA"/>
</dbReference>
<reference evidence="2" key="1">
    <citation type="submission" date="2021-01" db="EMBL/GenBank/DDBJ databases">
        <title>Whole genome shotgun sequence of Virgisporangium ochraceum NBRC 16418.</title>
        <authorList>
            <person name="Komaki H."/>
            <person name="Tamura T."/>
        </authorList>
    </citation>
    <scope>NUCLEOTIDE SEQUENCE</scope>
    <source>
        <strain evidence="2">NBRC 16418</strain>
    </source>
</reference>
<dbReference type="RefSeq" id="WP_239160916.1">
    <property type="nucleotide sequence ID" value="NZ_BOPH01000125.1"/>
</dbReference>
<accession>A0A8J4A263</accession>
<keyword evidence="1" id="KW-0472">Membrane</keyword>
<organism evidence="2 3">
    <name type="scientific">Virgisporangium ochraceum</name>
    <dbReference type="NCBI Taxonomy" id="65505"/>
    <lineage>
        <taxon>Bacteria</taxon>
        <taxon>Bacillati</taxon>
        <taxon>Actinomycetota</taxon>
        <taxon>Actinomycetes</taxon>
        <taxon>Micromonosporales</taxon>
        <taxon>Micromonosporaceae</taxon>
        <taxon>Virgisporangium</taxon>
    </lineage>
</organism>
<feature type="transmembrane region" description="Helical" evidence="1">
    <location>
        <begin position="55"/>
        <end position="74"/>
    </location>
</feature>
<comment type="caution">
    <text evidence="2">The sequence shown here is derived from an EMBL/GenBank/DDBJ whole genome shotgun (WGS) entry which is preliminary data.</text>
</comment>
<protein>
    <submittedName>
        <fullName evidence="2">Uncharacterized protein</fullName>
    </submittedName>
</protein>
<keyword evidence="1" id="KW-0812">Transmembrane</keyword>
<sequence>MQTPPLSDADLLAQVAAGDERALRTLARSPGIAALLVAWCAAVWWTRGALYGHPWAVLAQGLAAAAIGTAWVIWRRSAGEATPGQRWAIVAVPVTTVWSLVRPVDEYLPVFPYAFGGGYGSWTASVAGWSVAGLVAALALAVTLVRDGRPWSRPRGAHAVGWRESSRMPR</sequence>
<dbReference type="AlphaFoldDB" id="A0A8J4A263"/>
<gene>
    <name evidence="2" type="ORF">Voc01_087180</name>
</gene>
<evidence type="ECO:0000313" key="3">
    <source>
        <dbReference type="Proteomes" id="UP000635606"/>
    </source>
</evidence>
<feature type="transmembrane region" description="Helical" evidence="1">
    <location>
        <begin position="86"/>
        <end position="104"/>
    </location>
</feature>
<keyword evidence="1" id="KW-1133">Transmembrane helix</keyword>
<dbReference type="Proteomes" id="UP000635606">
    <property type="component" value="Unassembled WGS sequence"/>
</dbReference>
<keyword evidence="3" id="KW-1185">Reference proteome</keyword>
<feature type="transmembrane region" description="Helical" evidence="1">
    <location>
        <begin position="124"/>
        <end position="145"/>
    </location>
</feature>
<name>A0A8J4A263_9ACTN</name>
<proteinExistence type="predicted"/>
<evidence type="ECO:0000256" key="1">
    <source>
        <dbReference type="SAM" id="Phobius"/>
    </source>
</evidence>
<evidence type="ECO:0000313" key="2">
    <source>
        <dbReference type="EMBL" id="GIJ73801.1"/>
    </source>
</evidence>